<sequence length="101" mass="10398">MKPITKAMTAALSALIATTTACAAPGERPQRGSNAPNLQRPRAIAATADGFVIRAVVSDMMDATPAPVTRRHVPVGSGTHLDARLLSGSASAFQETSHAHP</sequence>
<evidence type="ECO:0000313" key="3">
    <source>
        <dbReference type="Proteomes" id="UP000681425"/>
    </source>
</evidence>
<gene>
    <name evidence="2" type="ORF">KFK14_07470</name>
</gene>
<keyword evidence="3" id="KW-1185">Reference proteome</keyword>
<dbReference type="AlphaFoldDB" id="A0A975Q2V0"/>
<dbReference type="RefSeq" id="WP_212610435.1">
    <property type="nucleotide sequence ID" value="NZ_CP073910.1"/>
</dbReference>
<evidence type="ECO:0000256" key="1">
    <source>
        <dbReference type="SAM" id="SignalP"/>
    </source>
</evidence>
<feature type="chain" id="PRO_5037859742" evidence="1">
    <location>
        <begin position="24"/>
        <end position="101"/>
    </location>
</feature>
<evidence type="ECO:0000313" key="2">
    <source>
        <dbReference type="EMBL" id="QUT07239.1"/>
    </source>
</evidence>
<reference evidence="2" key="1">
    <citation type="submission" date="2021-04" db="EMBL/GenBank/DDBJ databases">
        <title>Isolation of p-tert-butylphenol degrading bacteria Sphingobium phenoxybenzoativorans Tas13 from active sludge.</title>
        <authorList>
            <person name="Li Y."/>
        </authorList>
    </citation>
    <scope>NUCLEOTIDE SEQUENCE</scope>
    <source>
        <strain evidence="2">Tas13</strain>
    </source>
</reference>
<proteinExistence type="predicted"/>
<protein>
    <submittedName>
        <fullName evidence="2">Uncharacterized protein</fullName>
    </submittedName>
</protein>
<keyword evidence="1" id="KW-0732">Signal</keyword>
<organism evidence="2 3">
    <name type="scientific">Sphingobium phenoxybenzoativorans</name>
    <dbReference type="NCBI Taxonomy" id="1592790"/>
    <lineage>
        <taxon>Bacteria</taxon>
        <taxon>Pseudomonadati</taxon>
        <taxon>Pseudomonadota</taxon>
        <taxon>Alphaproteobacteria</taxon>
        <taxon>Sphingomonadales</taxon>
        <taxon>Sphingomonadaceae</taxon>
        <taxon>Sphingobium</taxon>
    </lineage>
</organism>
<dbReference type="PROSITE" id="PS51257">
    <property type="entry name" value="PROKAR_LIPOPROTEIN"/>
    <property type="match status" value="1"/>
</dbReference>
<feature type="signal peptide" evidence="1">
    <location>
        <begin position="1"/>
        <end position="23"/>
    </location>
</feature>
<accession>A0A975Q2V0</accession>
<name>A0A975Q2V0_9SPHN</name>
<dbReference type="Proteomes" id="UP000681425">
    <property type="component" value="Chromosome"/>
</dbReference>
<dbReference type="EMBL" id="CP073910">
    <property type="protein sequence ID" value="QUT07239.1"/>
    <property type="molecule type" value="Genomic_DNA"/>
</dbReference>
<dbReference type="KEGG" id="spph:KFK14_07470"/>